<accession>A0ABM9CJT2</accession>
<keyword evidence="3" id="KW-0804">Transcription</keyword>
<keyword evidence="6" id="KW-1185">Reference proteome</keyword>
<evidence type="ECO:0000256" key="1">
    <source>
        <dbReference type="ARBA" id="ARBA00023015"/>
    </source>
</evidence>
<dbReference type="PROSITE" id="PS50995">
    <property type="entry name" value="HTH_MARR_2"/>
    <property type="match status" value="1"/>
</dbReference>
<evidence type="ECO:0000256" key="2">
    <source>
        <dbReference type="ARBA" id="ARBA00023125"/>
    </source>
</evidence>
<feature type="domain" description="HTH marR-type" evidence="4">
    <location>
        <begin position="1"/>
        <end position="146"/>
    </location>
</feature>
<dbReference type="InterPro" id="IPR000835">
    <property type="entry name" value="HTH_MarR-typ"/>
</dbReference>
<dbReference type="PANTHER" id="PTHR42756:SF1">
    <property type="entry name" value="TRANSCRIPTIONAL REPRESSOR OF EMRAB OPERON"/>
    <property type="match status" value="1"/>
</dbReference>
<organism evidence="5 6">
    <name type="scientific">Paenibacillus plantiphilus</name>
    <dbReference type="NCBI Taxonomy" id="2905650"/>
    <lineage>
        <taxon>Bacteria</taxon>
        <taxon>Bacillati</taxon>
        <taxon>Bacillota</taxon>
        <taxon>Bacilli</taxon>
        <taxon>Bacillales</taxon>
        <taxon>Paenibacillaceae</taxon>
        <taxon>Paenibacillus</taxon>
    </lineage>
</organism>
<keyword evidence="2" id="KW-0238">DNA-binding</keyword>
<gene>
    <name evidence="5" type="ORF">PAECIP111893_04094</name>
</gene>
<dbReference type="InterPro" id="IPR036388">
    <property type="entry name" value="WH-like_DNA-bd_sf"/>
</dbReference>
<evidence type="ECO:0000256" key="3">
    <source>
        <dbReference type="ARBA" id="ARBA00023163"/>
    </source>
</evidence>
<dbReference type="PANTHER" id="PTHR42756">
    <property type="entry name" value="TRANSCRIPTIONAL REGULATOR, MARR"/>
    <property type="match status" value="1"/>
</dbReference>
<sequence>MLNRVTASDHEHALYKKIALFFFAYRSFNEKPDMIAEKYDIQRVHHRILFFVGHFPGLSVNELLAILEVTKQALNAPLRQLKEKGCIMTDADPRDKRVKRLFLTDSGSQLLQKLTKVQMEQLQAIIDKVGDAHIDAWTKVMEEFAIERPGSKYLDSL</sequence>
<dbReference type="Proteomes" id="UP000838686">
    <property type="component" value="Unassembled WGS sequence"/>
</dbReference>
<evidence type="ECO:0000259" key="4">
    <source>
        <dbReference type="PROSITE" id="PS50995"/>
    </source>
</evidence>
<evidence type="ECO:0000313" key="6">
    <source>
        <dbReference type="Proteomes" id="UP000838686"/>
    </source>
</evidence>
<dbReference type="SMART" id="SM00347">
    <property type="entry name" value="HTH_MARR"/>
    <property type="match status" value="1"/>
</dbReference>
<protein>
    <recommendedName>
        <fullName evidence="4">HTH marR-type domain-containing protein</fullName>
    </recommendedName>
</protein>
<dbReference type="InterPro" id="IPR036390">
    <property type="entry name" value="WH_DNA-bd_sf"/>
</dbReference>
<dbReference type="EMBL" id="CAKMMF010000026">
    <property type="protein sequence ID" value="CAH1216309.1"/>
    <property type="molecule type" value="Genomic_DNA"/>
</dbReference>
<name>A0ABM9CJT2_9BACL</name>
<dbReference type="Gene3D" id="1.10.10.10">
    <property type="entry name" value="Winged helix-like DNA-binding domain superfamily/Winged helix DNA-binding domain"/>
    <property type="match status" value="1"/>
</dbReference>
<comment type="caution">
    <text evidence="5">The sequence shown here is derived from an EMBL/GenBank/DDBJ whole genome shotgun (WGS) entry which is preliminary data.</text>
</comment>
<dbReference type="SUPFAM" id="SSF46785">
    <property type="entry name" value="Winged helix' DNA-binding domain"/>
    <property type="match status" value="1"/>
</dbReference>
<keyword evidence="1" id="KW-0805">Transcription regulation</keyword>
<evidence type="ECO:0000313" key="5">
    <source>
        <dbReference type="EMBL" id="CAH1216309.1"/>
    </source>
</evidence>
<reference evidence="5" key="1">
    <citation type="submission" date="2022-01" db="EMBL/GenBank/DDBJ databases">
        <authorList>
            <person name="Criscuolo A."/>
        </authorList>
    </citation>
    <scope>NUCLEOTIDE SEQUENCE</scope>
    <source>
        <strain evidence="5">CIP111893</strain>
    </source>
</reference>
<dbReference type="Pfam" id="PF12802">
    <property type="entry name" value="MarR_2"/>
    <property type="match status" value="1"/>
</dbReference>
<proteinExistence type="predicted"/>
<dbReference type="RefSeq" id="WP_236344423.1">
    <property type="nucleotide sequence ID" value="NZ_CAKMMF010000026.1"/>
</dbReference>